<sequence length="195" mass="22521">MKIEKSIIILVLTLTFSCQKGKKTSDIKTDSKIELENEVSTAESDSDNLKPRTNPENSVYRKITDLDKYNGFTEIVGMVLDGTEKSLSYIQKDSLQVLVLEQIIRDNSSKVNFKILDEVQLITDKSKLFSEPTDCELTENPNEKFIFGIVNDQDKEFFDNDHILKVWKVNLVENKFEEIDTKKVKCFNQWFGYDG</sequence>
<dbReference type="OrthoDB" id="1439288at2"/>
<gene>
    <name evidence="1" type="ORF">BST97_04885</name>
</gene>
<dbReference type="RefSeq" id="WP_085766179.1">
    <property type="nucleotide sequence ID" value="NZ_CP019344.1"/>
</dbReference>
<accession>A0A1W6MIF3</accession>
<dbReference type="PROSITE" id="PS51257">
    <property type="entry name" value="PROKAR_LIPOPROTEIN"/>
    <property type="match status" value="1"/>
</dbReference>
<evidence type="ECO:0000313" key="1">
    <source>
        <dbReference type="EMBL" id="ARN77370.1"/>
    </source>
</evidence>
<reference evidence="1 2" key="1">
    <citation type="submission" date="2016-11" db="EMBL/GenBank/DDBJ databases">
        <title>Trade-off between light-utilization and light-protection in marine flavobacteria.</title>
        <authorList>
            <person name="Kumagai Y."/>
        </authorList>
    </citation>
    <scope>NUCLEOTIDE SEQUENCE [LARGE SCALE GENOMIC DNA]</scope>
    <source>
        <strain evidence="1 2">JCM 13191</strain>
    </source>
</reference>
<protein>
    <submittedName>
        <fullName evidence="1">Uncharacterized protein</fullName>
    </submittedName>
</protein>
<proteinExistence type="predicted"/>
<dbReference type="EMBL" id="CP019344">
    <property type="protein sequence ID" value="ARN77370.1"/>
    <property type="molecule type" value="Genomic_DNA"/>
</dbReference>
<organism evidence="1 2">
    <name type="scientific">Nonlabens spongiae</name>
    <dbReference type="NCBI Taxonomy" id="331648"/>
    <lineage>
        <taxon>Bacteria</taxon>
        <taxon>Pseudomonadati</taxon>
        <taxon>Bacteroidota</taxon>
        <taxon>Flavobacteriia</taxon>
        <taxon>Flavobacteriales</taxon>
        <taxon>Flavobacteriaceae</taxon>
        <taxon>Nonlabens</taxon>
    </lineage>
</organism>
<dbReference type="AlphaFoldDB" id="A0A1W6MIF3"/>
<evidence type="ECO:0000313" key="2">
    <source>
        <dbReference type="Proteomes" id="UP000193431"/>
    </source>
</evidence>
<keyword evidence="2" id="KW-1185">Reference proteome</keyword>
<name>A0A1W6MIF3_9FLAO</name>
<dbReference type="Proteomes" id="UP000193431">
    <property type="component" value="Chromosome"/>
</dbReference>